<evidence type="ECO:0008006" key="4">
    <source>
        <dbReference type="Google" id="ProtNLM"/>
    </source>
</evidence>
<sequence length="159" mass="16569">MKTTTFIAICSACLAAVFSTNAAPKSSAPFAKALKDAEMVASLNPAWSVHRTSGSSMGEFFGDNSLILVQNASIADLRVGMMVVYRSASGELISHKVTAHNGTSVQTMGVANWKADPEPVTDDMIVGTVFGVFHSAGAPTGPVYASNGSVIPTTFCKTY</sequence>
<evidence type="ECO:0000256" key="1">
    <source>
        <dbReference type="SAM" id="SignalP"/>
    </source>
</evidence>
<comment type="caution">
    <text evidence="2">The sequence shown here is derived from an EMBL/GenBank/DDBJ whole genome shotgun (WGS) entry which is preliminary data.</text>
</comment>
<dbReference type="Proteomes" id="UP000247099">
    <property type="component" value="Unassembled WGS sequence"/>
</dbReference>
<protein>
    <recommendedName>
        <fullName evidence="4">Signal peptidase I</fullName>
    </recommendedName>
</protein>
<dbReference type="AlphaFoldDB" id="A0A317ZI81"/>
<evidence type="ECO:0000313" key="2">
    <source>
        <dbReference type="EMBL" id="PXA05210.1"/>
    </source>
</evidence>
<dbReference type="RefSeq" id="WP_110130211.1">
    <property type="nucleotide sequence ID" value="NZ_QHJQ01000002.1"/>
</dbReference>
<keyword evidence="3" id="KW-1185">Reference proteome</keyword>
<dbReference type="InParanoid" id="A0A317ZI81"/>
<organism evidence="2 3">
    <name type="scientific">Coraliomargarita sinensis</name>
    <dbReference type="NCBI Taxonomy" id="2174842"/>
    <lineage>
        <taxon>Bacteria</taxon>
        <taxon>Pseudomonadati</taxon>
        <taxon>Verrucomicrobiota</taxon>
        <taxon>Opitutia</taxon>
        <taxon>Puniceicoccales</taxon>
        <taxon>Coraliomargaritaceae</taxon>
        <taxon>Coraliomargarita</taxon>
    </lineage>
</organism>
<name>A0A317ZI81_9BACT</name>
<keyword evidence="1" id="KW-0732">Signal</keyword>
<feature type="chain" id="PRO_5016414647" description="Signal peptidase I" evidence="1">
    <location>
        <begin position="23"/>
        <end position="159"/>
    </location>
</feature>
<evidence type="ECO:0000313" key="3">
    <source>
        <dbReference type="Proteomes" id="UP000247099"/>
    </source>
</evidence>
<reference evidence="2 3" key="1">
    <citation type="submission" date="2018-05" db="EMBL/GenBank/DDBJ databases">
        <title>Coraliomargarita sinensis sp. nov., isolated from a marine solar saltern.</title>
        <authorList>
            <person name="Zhou L.Y."/>
        </authorList>
    </citation>
    <scope>NUCLEOTIDE SEQUENCE [LARGE SCALE GENOMIC DNA]</scope>
    <source>
        <strain evidence="2 3">WN38</strain>
    </source>
</reference>
<feature type="signal peptide" evidence="1">
    <location>
        <begin position="1"/>
        <end position="22"/>
    </location>
</feature>
<dbReference type="OrthoDB" id="197290at2"/>
<proteinExistence type="predicted"/>
<gene>
    <name evidence="2" type="ORF">DDZ13_04415</name>
</gene>
<accession>A0A317ZI81</accession>
<dbReference type="EMBL" id="QHJQ01000002">
    <property type="protein sequence ID" value="PXA05210.1"/>
    <property type="molecule type" value="Genomic_DNA"/>
</dbReference>